<evidence type="ECO:0000313" key="6">
    <source>
        <dbReference type="EMBL" id="QLY30983.1"/>
    </source>
</evidence>
<accession>A0A7D6ZML0</accession>
<feature type="domain" description="Malonyl-CoA:ACP transacylase (MAT)" evidence="5">
    <location>
        <begin position="417"/>
        <end position="808"/>
    </location>
</feature>
<dbReference type="InterPro" id="IPR050091">
    <property type="entry name" value="PKS_NRPS_Biosynth_Enz"/>
</dbReference>
<dbReference type="AlphaFoldDB" id="A0A7D6ZML0"/>
<protein>
    <submittedName>
        <fullName evidence="6">Acyltransferase domain-containing protein</fullName>
    </submittedName>
</protein>
<keyword evidence="3" id="KW-0511">Multifunctional enzyme</keyword>
<dbReference type="Gene3D" id="3.40.366.10">
    <property type="entry name" value="Malonyl-Coenzyme A Acyl Carrier Protein, domain 2"/>
    <property type="match status" value="2"/>
</dbReference>
<dbReference type="Gene3D" id="3.30.70.250">
    <property type="entry name" value="Malonyl-CoA ACP transacylase, ACP-binding"/>
    <property type="match status" value="1"/>
</dbReference>
<keyword evidence="2" id="KW-0597">Phosphoprotein</keyword>
<feature type="region of interest" description="Disordered" evidence="4">
    <location>
        <begin position="655"/>
        <end position="717"/>
    </location>
</feature>
<dbReference type="KEGG" id="nhu:H0264_00820"/>
<feature type="region of interest" description="Disordered" evidence="4">
    <location>
        <begin position="192"/>
        <end position="211"/>
    </location>
</feature>
<dbReference type="Proteomes" id="UP000515512">
    <property type="component" value="Chromosome"/>
</dbReference>
<gene>
    <name evidence="6" type="ORF">H0264_00820</name>
</gene>
<dbReference type="Gene3D" id="3.30.70.3290">
    <property type="match status" value="1"/>
</dbReference>
<dbReference type="SUPFAM" id="SSF51735">
    <property type="entry name" value="NAD(P)-binding Rossmann-fold domains"/>
    <property type="match status" value="1"/>
</dbReference>
<dbReference type="GO" id="GO:0006633">
    <property type="term" value="P:fatty acid biosynthetic process"/>
    <property type="evidence" value="ECO:0007669"/>
    <property type="project" value="TreeGrafter"/>
</dbReference>
<dbReference type="InterPro" id="IPR016036">
    <property type="entry name" value="Malonyl_transacylase_ACP-bd"/>
</dbReference>
<dbReference type="RefSeq" id="WP_181582181.1">
    <property type="nucleotide sequence ID" value="NZ_CP059399.1"/>
</dbReference>
<feature type="compositionally biased region" description="Polar residues" evidence="4">
    <location>
        <begin position="704"/>
        <end position="717"/>
    </location>
</feature>
<name>A0A7D6ZML0_9NOCA</name>
<dbReference type="InterPro" id="IPR013968">
    <property type="entry name" value="PKS_KR"/>
</dbReference>
<feature type="region of interest" description="Disordered" evidence="4">
    <location>
        <begin position="239"/>
        <end position="264"/>
    </location>
</feature>
<keyword evidence="6" id="KW-0808">Transferase</keyword>
<organism evidence="6 7">
    <name type="scientific">Nocardia huaxiensis</name>
    <dbReference type="NCBI Taxonomy" id="2755382"/>
    <lineage>
        <taxon>Bacteria</taxon>
        <taxon>Bacillati</taxon>
        <taxon>Actinomycetota</taxon>
        <taxon>Actinomycetes</taxon>
        <taxon>Mycobacteriales</taxon>
        <taxon>Nocardiaceae</taxon>
        <taxon>Nocardia</taxon>
    </lineage>
</organism>
<evidence type="ECO:0000256" key="1">
    <source>
        <dbReference type="ARBA" id="ARBA00022450"/>
    </source>
</evidence>
<dbReference type="PANTHER" id="PTHR43775">
    <property type="entry name" value="FATTY ACID SYNTHASE"/>
    <property type="match status" value="1"/>
</dbReference>
<dbReference type="Pfam" id="PF00698">
    <property type="entry name" value="Acyl_transf_1"/>
    <property type="match status" value="1"/>
</dbReference>
<dbReference type="InterPro" id="IPR014030">
    <property type="entry name" value="Ketoacyl_synth_N"/>
</dbReference>
<evidence type="ECO:0000256" key="4">
    <source>
        <dbReference type="SAM" id="MobiDB-lite"/>
    </source>
</evidence>
<feature type="compositionally biased region" description="Low complexity" evidence="4">
    <location>
        <begin position="340"/>
        <end position="364"/>
    </location>
</feature>
<dbReference type="SUPFAM" id="SSF52151">
    <property type="entry name" value="FabD/lysophospholipase-like"/>
    <property type="match status" value="2"/>
</dbReference>
<dbReference type="InterPro" id="IPR036291">
    <property type="entry name" value="NAD(P)-bd_dom_sf"/>
</dbReference>
<dbReference type="Pfam" id="PF00109">
    <property type="entry name" value="ketoacyl-synt"/>
    <property type="match status" value="2"/>
</dbReference>
<dbReference type="InterPro" id="IPR014043">
    <property type="entry name" value="Acyl_transferase_dom"/>
</dbReference>
<keyword evidence="6" id="KW-0012">Acyltransferase</keyword>
<dbReference type="SUPFAM" id="SSF55048">
    <property type="entry name" value="Probable ACP-binding domain of malonyl-CoA ACP transacylase"/>
    <property type="match status" value="1"/>
</dbReference>
<dbReference type="InterPro" id="IPR016039">
    <property type="entry name" value="Thiolase-like"/>
</dbReference>
<reference evidence="6 7" key="1">
    <citation type="submission" date="2020-07" db="EMBL/GenBank/DDBJ databases">
        <authorList>
            <person name="Zhuang K."/>
            <person name="Ran Y."/>
        </authorList>
    </citation>
    <scope>NUCLEOTIDE SEQUENCE [LARGE SCALE GENOMIC DNA]</scope>
    <source>
        <strain evidence="6 7">WCH-YHL-001</strain>
    </source>
</reference>
<proteinExistence type="predicted"/>
<feature type="region of interest" description="Disordered" evidence="4">
    <location>
        <begin position="335"/>
        <end position="371"/>
    </location>
</feature>
<evidence type="ECO:0000259" key="5">
    <source>
        <dbReference type="SMART" id="SM00827"/>
    </source>
</evidence>
<keyword evidence="7" id="KW-1185">Reference proteome</keyword>
<evidence type="ECO:0000313" key="7">
    <source>
        <dbReference type="Proteomes" id="UP000515512"/>
    </source>
</evidence>
<evidence type="ECO:0000256" key="3">
    <source>
        <dbReference type="ARBA" id="ARBA00023268"/>
    </source>
</evidence>
<dbReference type="InterPro" id="IPR001227">
    <property type="entry name" value="Ac_transferase_dom_sf"/>
</dbReference>
<dbReference type="InterPro" id="IPR016035">
    <property type="entry name" value="Acyl_Trfase/lysoPLipase"/>
</dbReference>
<dbReference type="SUPFAM" id="SSF53901">
    <property type="entry name" value="Thiolase-like"/>
    <property type="match status" value="1"/>
</dbReference>
<dbReference type="SMART" id="SM00827">
    <property type="entry name" value="PKS_AT"/>
    <property type="match status" value="1"/>
</dbReference>
<dbReference type="PANTHER" id="PTHR43775:SF37">
    <property type="entry name" value="SI:DKEY-61P9.11"/>
    <property type="match status" value="1"/>
</dbReference>
<dbReference type="Pfam" id="PF08659">
    <property type="entry name" value="KR"/>
    <property type="match status" value="1"/>
</dbReference>
<sequence>MSIVGAACRETASTSFDSTWFGLTDRRLAALDSRQRTTLELAVEALDDSGLGHLARGTNAAVVFGAAGSGSANTARYVSHALDLHGPSLAVDSGHTSPLTAVDTAVRLLADESIPFVLTGGADLALLPDISGIEWSGADHTCTVMVLQRTADLPRTGTRAHAEITGYSTGLGGADPAATRIPLRATDTRDIEIGSDETPSDTNMTSPAPAQHNRVACSITMPRQADSLLGRDRHGTERSALGATAFRDRTRYDTGDDPPILIPLSGQDARSVQELATRWAARLGDYRTVREFATAVARLVPGPARAALLVRDRADAATQLRTLTMREVKLPMQAAPPPLREATPPTRQAAPPAPEATQPAQETTMPARGTTPPAREAIVPAQAGALTPWEPTLPTGAAIRPGGGVATADGPGGVLFLFSGGGGHSRMGRSLAARYPVFAEAVTAAADAIAEAGGPRVWTPRHGFGTLDGGAYFGQPAHFAFQVALAELLASWGVHPDAVSGHGAGEVAAAVVSGALTLADGARVIVARGRLLAKIGEPCAAAVLEATPAEAVRLVEPMRAEVGIAAIDGPRSITVAGDPRYIDALVRRAHRRAIFAQRADSDTATGSAATAPHIPRARDLASELTAELQDISPRVPDCTVYSTTVRGYAVAPHAAGADAGVPGGNRLSPDARNGTPGGASSSVTDTVPGASGYSGQQRVPAPAFTTTDLSGATSRGLPGTTSFEPAAAVVAGSTAAQGAAATVDAAFAAAYWGRNAAGPVELGAALELAAGDGVSTVLEISPQPVLTRITRQHSRFHESTYPVSSRGDEAATFLRAVARLFLEGRWIDWAALGPFTAAPPQRHWRRELPAPRFPKVPIRADGTYVVAGGLGARGAVAVRWLIDAGAQDVVVLTRAPRPLPPPLDGMEDRIVLVRCDASDRTDLAGVLQDIRECGSEISGVVYAGRGPESVTAANLVELTVGDPIEFVVFHTESGVSQP</sequence>
<keyword evidence="1" id="KW-0596">Phosphopantetheine</keyword>
<dbReference type="EMBL" id="CP059399">
    <property type="protein sequence ID" value="QLY30983.1"/>
    <property type="molecule type" value="Genomic_DNA"/>
</dbReference>
<dbReference type="Gene3D" id="3.40.50.720">
    <property type="entry name" value="NAD(P)-binding Rossmann-like Domain"/>
    <property type="match status" value="1"/>
</dbReference>
<dbReference type="Gene3D" id="3.40.47.10">
    <property type="match status" value="2"/>
</dbReference>
<evidence type="ECO:0000256" key="2">
    <source>
        <dbReference type="ARBA" id="ARBA00022553"/>
    </source>
</evidence>
<dbReference type="GO" id="GO:0004312">
    <property type="term" value="F:fatty acid synthase activity"/>
    <property type="evidence" value="ECO:0007669"/>
    <property type="project" value="TreeGrafter"/>
</dbReference>